<dbReference type="PROSITE" id="PS50293">
    <property type="entry name" value="TPR_REGION"/>
    <property type="match status" value="2"/>
</dbReference>
<reference evidence="5" key="1">
    <citation type="submission" date="2020-12" db="EMBL/GenBank/DDBJ databases">
        <title>Desulfobium dissulfuricans gen. nov., sp. nov., a novel mesophilic, sulfate-reducing bacterium isolated from a deep-sea hydrothermal vent.</title>
        <authorList>
            <person name="Hashimoto Y."/>
            <person name="Tame A."/>
            <person name="Sawayama S."/>
            <person name="Miyazaki J."/>
            <person name="Takai K."/>
            <person name="Nakagawa S."/>
        </authorList>
    </citation>
    <scope>NUCLEOTIDE SEQUENCE</scope>
    <source>
        <strain evidence="5">GF1</strain>
    </source>
</reference>
<feature type="repeat" description="TPR" evidence="3">
    <location>
        <begin position="105"/>
        <end position="138"/>
    </location>
</feature>
<dbReference type="PROSITE" id="PS50005">
    <property type="entry name" value="TPR"/>
    <property type="match status" value="3"/>
</dbReference>
<keyword evidence="4" id="KW-1133">Transmembrane helix</keyword>
<organism evidence="5 6">
    <name type="scientific">Desulfolithobacter dissulfuricans</name>
    <dbReference type="NCBI Taxonomy" id="2795293"/>
    <lineage>
        <taxon>Bacteria</taxon>
        <taxon>Pseudomonadati</taxon>
        <taxon>Thermodesulfobacteriota</taxon>
        <taxon>Desulfobulbia</taxon>
        <taxon>Desulfobulbales</taxon>
        <taxon>Desulfobulbaceae</taxon>
        <taxon>Desulfolithobacter</taxon>
    </lineage>
</organism>
<feature type="transmembrane region" description="Helical" evidence="4">
    <location>
        <begin position="12"/>
        <end position="29"/>
    </location>
</feature>
<feature type="repeat" description="TPR" evidence="3">
    <location>
        <begin position="139"/>
        <end position="172"/>
    </location>
</feature>
<name>A0A915TZL5_9BACT</name>
<dbReference type="AlphaFoldDB" id="A0A915TZL5"/>
<accession>A0A915TZL5</accession>
<keyword evidence="1" id="KW-0677">Repeat</keyword>
<evidence type="ECO:0000313" key="5">
    <source>
        <dbReference type="EMBL" id="BCO08761.1"/>
    </source>
</evidence>
<sequence>MNDIRTTKEQVVQFFFWILIGVMVLFAVLNTTGRQSGSPGSGNGAPVAEGQDLASQIAVYESILANNPDSIKALIGLGDLYFDGRRYQEAIEIFERAAQIDPTSAHVANDLGLLYLNTKVYDKALGNFQRALKIDPTHLDSLFYIGLIHEFAGRPDQALAVFNRILAANPSPELNRRVQQKIAAMKGQAP</sequence>
<protein>
    <recommendedName>
        <fullName evidence="7">Tetratricopeptide repeat protein</fullName>
    </recommendedName>
</protein>
<keyword evidence="4" id="KW-0472">Membrane</keyword>
<proteinExistence type="predicted"/>
<dbReference type="InterPro" id="IPR019734">
    <property type="entry name" value="TPR_rpt"/>
</dbReference>
<dbReference type="KEGG" id="ddu:GF1_11370"/>
<evidence type="ECO:0000256" key="4">
    <source>
        <dbReference type="SAM" id="Phobius"/>
    </source>
</evidence>
<dbReference type="RefSeq" id="WP_267928660.1">
    <property type="nucleotide sequence ID" value="NZ_AP024233.1"/>
</dbReference>
<gene>
    <name evidence="5" type="ORF">GF1_11370</name>
</gene>
<dbReference type="PANTHER" id="PTHR44943">
    <property type="entry name" value="CELLULOSE SYNTHASE OPERON PROTEIN C"/>
    <property type="match status" value="1"/>
</dbReference>
<dbReference type="InterPro" id="IPR011990">
    <property type="entry name" value="TPR-like_helical_dom_sf"/>
</dbReference>
<keyword evidence="6" id="KW-1185">Reference proteome</keyword>
<evidence type="ECO:0000313" key="6">
    <source>
        <dbReference type="Proteomes" id="UP001063350"/>
    </source>
</evidence>
<keyword evidence="2 3" id="KW-0802">TPR repeat</keyword>
<dbReference type="Pfam" id="PF13432">
    <property type="entry name" value="TPR_16"/>
    <property type="match status" value="1"/>
</dbReference>
<dbReference type="SUPFAM" id="SSF48452">
    <property type="entry name" value="TPR-like"/>
    <property type="match status" value="1"/>
</dbReference>
<dbReference type="PANTHER" id="PTHR44943:SF8">
    <property type="entry name" value="TPR REPEAT-CONTAINING PROTEIN MJ0263"/>
    <property type="match status" value="1"/>
</dbReference>
<keyword evidence="4" id="KW-0812">Transmembrane</keyword>
<feature type="repeat" description="TPR" evidence="3">
    <location>
        <begin position="71"/>
        <end position="104"/>
    </location>
</feature>
<dbReference type="InterPro" id="IPR051685">
    <property type="entry name" value="Ycf3/AcsC/BcsC/TPR_MFPF"/>
</dbReference>
<evidence type="ECO:0000256" key="3">
    <source>
        <dbReference type="PROSITE-ProRule" id="PRU00339"/>
    </source>
</evidence>
<evidence type="ECO:0008006" key="7">
    <source>
        <dbReference type="Google" id="ProtNLM"/>
    </source>
</evidence>
<dbReference type="Proteomes" id="UP001063350">
    <property type="component" value="Chromosome"/>
</dbReference>
<evidence type="ECO:0000256" key="1">
    <source>
        <dbReference type="ARBA" id="ARBA00022737"/>
    </source>
</evidence>
<dbReference type="Pfam" id="PF14559">
    <property type="entry name" value="TPR_19"/>
    <property type="match status" value="1"/>
</dbReference>
<dbReference type="EMBL" id="AP024233">
    <property type="protein sequence ID" value="BCO08761.1"/>
    <property type="molecule type" value="Genomic_DNA"/>
</dbReference>
<evidence type="ECO:0000256" key="2">
    <source>
        <dbReference type="ARBA" id="ARBA00022803"/>
    </source>
</evidence>
<dbReference type="SMART" id="SM00028">
    <property type="entry name" value="TPR"/>
    <property type="match status" value="3"/>
</dbReference>
<dbReference type="Gene3D" id="1.25.40.10">
    <property type="entry name" value="Tetratricopeptide repeat domain"/>
    <property type="match status" value="1"/>
</dbReference>